<name>A0A7W6NYY4_9HYPH</name>
<evidence type="ECO:0000256" key="4">
    <source>
        <dbReference type="ARBA" id="ARBA00022833"/>
    </source>
</evidence>
<reference evidence="6 7" key="1">
    <citation type="submission" date="2020-08" db="EMBL/GenBank/DDBJ databases">
        <title>Genomic Encyclopedia of Type Strains, Phase IV (KMG-IV): sequencing the most valuable type-strain genomes for metagenomic binning, comparative biology and taxonomic classification.</title>
        <authorList>
            <person name="Goeker M."/>
        </authorList>
    </citation>
    <scope>NUCLEOTIDE SEQUENCE [LARGE SCALE GENOMIC DNA]</scope>
    <source>
        <strain evidence="6 7">DSM 26385</strain>
    </source>
</reference>
<dbReference type="Gene3D" id="3.40.630.10">
    <property type="entry name" value="Zn peptidases"/>
    <property type="match status" value="2"/>
</dbReference>
<evidence type="ECO:0000313" key="7">
    <source>
        <dbReference type="Proteomes" id="UP000584824"/>
    </source>
</evidence>
<organism evidence="6 7">
    <name type="scientific">Allorhizobium borbori</name>
    <dbReference type="NCBI Taxonomy" id="485907"/>
    <lineage>
        <taxon>Bacteria</taxon>
        <taxon>Pseudomonadati</taxon>
        <taxon>Pseudomonadota</taxon>
        <taxon>Alphaproteobacteria</taxon>
        <taxon>Hyphomicrobiales</taxon>
        <taxon>Rhizobiaceae</taxon>
        <taxon>Rhizobium/Agrobacterium group</taxon>
        <taxon>Allorhizobium</taxon>
    </lineage>
</organism>
<dbReference type="InterPro" id="IPR053138">
    <property type="entry name" value="N-alpha-Ac-DABA_deacetylase"/>
</dbReference>
<keyword evidence="2" id="KW-0479">Metal-binding</keyword>
<evidence type="ECO:0000256" key="2">
    <source>
        <dbReference type="ARBA" id="ARBA00022723"/>
    </source>
</evidence>
<sequence>MAMNLSEIVIDGDTPGAVWRFPVFRFKGSASGAPSVYIQAALHAGELPGTALLHILLQKLVEAETQGLIRGDITIVPHANPIGLSQQHFGEIQGRFDLGSRTNFNREFPLISLSNRENLLDGLESQNAVDQLKRQLLHMALGADLMLDLHCDDESLQYAYIDPVFWPEAADLAEAMAMDAVFLSDGESTAFEEAVGHAFKATSPAAETLPGRLAVTVELRGLADVGVETARRDADGLYRFLVMRGVLAGEAGVRHGFTGAVSTLDQVEVIRAPEAGAVFFHRTIGDRVKAGDLLATVITRPGLAEGDQPIHAPQDGLIVTRASRRYVRRNGNLMKIACTNPSARTRPPGTLED</sequence>
<evidence type="ECO:0000256" key="3">
    <source>
        <dbReference type="ARBA" id="ARBA00022801"/>
    </source>
</evidence>
<dbReference type="SUPFAM" id="SSF53187">
    <property type="entry name" value="Zn-dependent exopeptidases"/>
    <property type="match status" value="1"/>
</dbReference>
<dbReference type="Proteomes" id="UP000584824">
    <property type="component" value="Unassembled WGS sequence"/>
</dbReference>
<dbReference type="Pfam" id="PF24827">
    <property type="entry name" value="AstE_AspA_cat"/>
    <property type="match status" value="1"/>
</dbReference>
<comment type="cofactor">
    <cofactor evidence="1">
        <name>Zn(2+)</name>
        <dbReference type="ChEBI" id="CHEBI:29105"/>
    </cofactor>
</comment>
<dbReference type="PANTHER" id="PTHR37326">
    <property type="entry name" value="BLL3975 PROTEIN"/>
    <property type="match status" value="1"/>
</dbReference>
<keyword evidence="7" id="KW-1185">Reference proteome</keyword>
<dbReference type="GO" id="GO:0046872">
    <property type="term" value="F:metal ion binding"/>
    <property type="evidence" value="ECO:0007669"/>
    <property type="project" value="UniProtKB-KW"/>
</dbReference>
<comment type="caution">
    <text evidence="6">The sequence shown here is derived from an EMBL/GenBank/DDBJ whole genome shotgun (WGS) entry which is preliminary data.</text>
</comment>
<dbReference type="PANTHER" id="PTHR37326:SF1">
    <property type="entry name" value="BLL3975 PROTEIN"/>
    <property type="match status" value="1"/>
</dbReference>
<evidence type="ECO:0000313" key="6">
    <source>
        <dbReference type="EMBL" id="MBB4101674.1"/>
    </source>
</evidence>
<evidence type="ECO:0000259" key="5">
    <source>
        <dbReference type="Pfam" id="PF24827"/>
    </source>
</evidence>
<dbReference type="InterPro" id="IPR055438">
    <property type="entry name" value="AstE_AspA_cat"/>
</dbReference>
<accession>A0A7W6NYY4</accession>
<gene>
    <name evidence="6" type="ORF">GGQ66_000190</name>
</gene>
<keyword evidence="3" id="KW-0378">Hydrolase</keyword>
<dbReference type="GO" id="GO:0016788">
    <property type="term" value="F:hydrolase activity, acting on ester bonds"/>
    <property type="evidence" value="ECO:0007669"/>
    <property type="project" value="InterPro"/>
</dbReference>
<dbReference type="EMBL" id="JACIDU010000001">
    <property type="protein sequence ID" value="MBB4101674.1"/>
    <property type="molecule type" value="Genomic_DNA"/>
</dbReference>
<dbReference type="AlphaFoldDB" id="A0A7W6NYY4"/>
<evidence type="ECO:0000256" key="1">
    <source>
        <dbReference type="ARBA" id="ARBA00001947"/>
    </source>
</evidence>
<proteinExistence type="predicted"/>
<protein>
    <recommendedName>
        <fullName evidence="5">Succinylglutamate desuccinylase/Aspartoacylase catalytic domain-containing protein</fullName>
    </recommendedName>
</protein>
<keyword evidence="4" id="KW-0862">Zinc</keyword>
<feature type="domain" description="Succinylglutamate desuccinylase/Aspartoacylase catalytic" evidence="5">
    <location>
        <begin position="34"/>
        <end position="242"/>
    </location>
</feature>